<dbReference type="GO" id="GO:0055028">
    <property type="term" value="C:cortical microtubule"/>
    <property type="evidence" value="ECO:0007669"/>
    <property type="project" value="TreeGrafter"/>
</dbReference>
<dbReference type="PANTHER" id="PTHR31949:SF20">
    <property type="entry name" value="OS01G0141900 PROTEIN"/>
    <property type="match status" value="1"/>
</dbReference>
<dbReference type="PANTHER" id="PTHR31949">
    <property type="entry name" value="GASTRIC MUCIN-LIKE PROTEIN"/>
    <property type="match status" value="1"/>
</dbReference>
<gene>
    <name evidence="3" type="ORF">TIFTF001_010534</name>
</gene>
<evidence type="ECO:0000313" key="4">
    <source>
        <dbReference type="Proteomes" id="UP001187192"/>
    </source>
</evidence>
<accession>A0AA88ACE3</accession>
<keyword evidence="4" id="KW-1185">Reference proteome</keyword>
<comment type="caution">
    <text evidence="3">The sequence shown here is derived from an EMBL/GenBank/DDBJ whole genome shotgun (WGS) entry which is preliminary data.</text>
</comment>
<organism evidence="3 4">
    <name type="scientific">Ficus carica</name>
    <name type="common">Common fig</name>
    <dbReference type="NCBI Taxonomy" id="3494"/>
    <lineage>
        <taxon>Eukaryota</taxon>
        <taxon>Viridiplantae</taxon>
        <taxon>Streptophyta</taxon>
        <taxon>Embryophyta</taxon>
        <taxon>Tracheophyta</taxon>
        <taxon>Spermatophyta</taxon>
        <taxon>Magnoliopsida</taxon>
        <taxon>eudicotyledons</taxon>
        <taxon>Gunneridae</taxon>
        <taxon>Pentapetalae</taxon>
        <taxon>rosids</taxon>
        <taxon>fabids</taxon>
        <taxon>Rosales</taxon>
        <taxon>Moraceae</taxon>
        <taxon>Ficeae</taxon>
        <taxon>Ficus</taxon>
    </lineage>
</organism>
<name>A0AA88ACE3_FICCA</name>
<protein>
    <submittedName>
        <fullName evidence="3">Uncharacterized protein</fullName>
    </submittedName>
</protein>
<dbReference type="EMBL" id="BTGU01000012">
    <property type="protein sequence ID" value="GMN41311.1"/>
    <property type="molecule type" value="Genomic_DNA"/>
</dbReference>
<proteinExistence type="predicted"/>
<dbReference type="Proteomes" id="UP001187192">
    <property type="component" value="Unassembled WGS sequence"/>
</dbReference>
<keyword evidence="1" id="KW-0175">Coiled coil</keyword>
<evidence type="ECO:0000256" key="1">
    <source>
        <dbReference type="SAM" id="Coils"/>
    </source>
</evidence>
<evidence type="ECO:0000256" key="2">
    <source>
        <dbReference type="SAM" id="MobiDB-lite"/>
    </source>
</evidence>
<dbReference type="GO" id="GO:0043622">
    <property type="term" value="P:cortical microtubule organization"/>
    <property type="evidence" value="ECO:0007669"/>
    <property type="project" value="TreeGrafter"/>
</dbReference>
<dbReference type="AlphaFoldDB" id="A0AA88ACE3"/>
<sequence length="136" mass="15353">MLAAMKQRQQLRATMMKEKEEELALFLEMKKREKERNELLLNSSEEFDAPLGSKPGTSPIFNLSSSPPAPPRKTGADDFLNSDNDKNDYDWLLTPPGTPLFPSLEMESHKTLMGQLGTPKARPTALKSRVITFFQL</sequence>
<reference evidence="3" key="1">
    <citation type="submission" date="2023-07" db="EMBL/GenBank/DDBJ databases">
        <title>draft genome sequence of fig (Ficus carica).</title>
        <authorList>
            <person name="Takahashi T."/>
            <person name="Nishimura K."/>
        </authorList>
    </citation>
    <scope>NUCLEOTIDE SEQUENCE</scope>
</reference>
<feature type="region of interest" description="Disordered" evidence="2">
    <location>
        <begin position="37"/>
        <end position="82"/>
    </location>
</feature>
<feature type="coiled-coil region" evidence="1">
    <location>
        <begin position="1"/>
        <end position="37"/>
    </location>
</feature>
<feature type="compositionally biased region" description="Polar residues" evidence="2">
    <location>
        <begin position="55"/>
        <end position="66"/>
    </location>
</feature>
<evidence type="ECO:0000313" key="3">
    <source>
        <dbReference type="EMBL" id="GMN41311.1"/>
    </source>
</evidence>